<name>A0A7K3MA48_9ACTN</name>
<evidence type="ECO:0000313" key="2">
    <source>
        <dbReference type="EMBL" id="NDL60164.1"/>
    </source>
</evidence>
<proteinExistence type="predicted"/>
<dbReference type="RefSeq" id="WP_162452868.1">
    <property type="nucleotide sequence ID" value="NZ_WLZY01000010.1"/>
</dbReference>
<dbReference type="Proteomes" id="UP000460435">
    <property type="component" value="Unassembled WGS sequence"/>
</dbReference>
<keyword evidence="3" id="KW-1185">Reference proteome</keyword>
<protein>
    <submittedName>
        <fullName evidence="2">Uncharacterized protein</fullName>
    </submittedName>
</protein>
<dbReference type="EMBL" id="WLZY01000010">
    <property type="protein sequence ID" value="NDL60164.1"/>
    <property type="molecule type" value="Genomic_DNA"/>
</dbReference>
<evidence type="ECO:0000256" key="1">
    <source>
        <dbReference type="SAM" id="MobiDB-lite"/>
    </source>
</evidence>
<dbReference type="AlphaFoldDB" id="A0A7K3MA48"/>
<reference evidence="2 3" key="1">
    <citation type="submission" date="2019-11" db="EMBL/GenBank/DDBJ databases">
        <authorList>
            <person name="Li X.-J."/>
            <person name="Feng X.-M."/>
        </authorList>
    </citation>
    <scope>NUCLEOTIDE SEQUENCE [LARGE SCALE GENOMIC DNA]</scope>
    <source>
        <strain evidence="2 3">XMNu-373</strain>
    </source>
</reference>
<accession>A0A7K3MA48</accession>
<feature type="region of interest" description="Disordered" evidence="1">
    <location>
        <begin position="105"/>
        <end position="128"/>
    </location>
</feature>
<evidence type="ECO:0000313" key="3">
    <source>
        <dbReference type="Proteomes" id="UP000460435"/>
    </source>
</evidence>
<sequence>MLQLQQLDVLQDEQLEHEHDDELAAMSMDGSASSSISNVTASRSRNSMPSVLADMFPPFVSCDGVLCGAGDQPPPQPVLVLVEQQLDVLHDEQLEQEQLELHQPAASWPTSVMSSTSNVAVSRSSSSS</sequence>
<feature type="compositionally biased region" description="Low complexity" evidence="1">
    <location>
        <begin position="114"/>
        <end position="128"/>
    </location>
</feature>
<gene>
    <name evidence="2" type="ORF">F7O44_24120</name>
</gene>
<organism evidence="2 3">
    <name type="scientific">Phytoactinopolyspora mesophila</name>
    <dbReference type="NCBI Taxonomy" id="2650750"/>
    <lineage>
        <taxon>Bacteria</taxon>
        <taxon>Bacillati</taxon>
        <taxon>Actinomycetota</taxon>
        <taxon>Actinomycetes</taxon>
        <taxon>Jiangellales</taxon>
        <taxon>Jiangellaceae</taxon>
        <taxon>Phytoactinopolyspora</taxon>
    </lineage>
</organism>
<comment type="caution">
    <text evidence="2">The sequence shown here is derived from an EMBL/GenBank/DDBJ whole genome shotgun (WGS) entry which is preliminary data.</text>
</comment>